<protein>
    <submittedName>
        <fullName evidence="3">Uncharacterized protein LOC117241907 isoform X2</fullName>
    </submittedName>
</protein>
<dbReference type="GeneID" id="117241907"/>
<dbReference type="Proteomes" id="UP000504631">
    <property type="component" value="Unplaced"/>
</dbReference>
<feature type="compositionally biased region" description="Polar residues" evidence="1">
    <location>
        <begin position="55"/>
        <end position="71"/>
    </location>
</feature>
<proteinExistence type="predicted"/>
<evidence type="ECO:0000313" key="2">
    <source>
        <dbReference type="Proteomes" id="UP000504631"/>
    </source>
</evidence>
<evidence type="ECO:0000313" key="3">
    <source>
        <dbReference type="RefSeq" id="XP_033364075.1"/>
    </source>
</evidence>
<gene>
    <name evidence="3" type="primary">LOC117241907</name>
</gene>
<evidence type="ECO:0000256" key="1">
    <source>
        <dbReference type="SAM" id="MobiDB-lite"/>
    </source>
</evidence>
<reference evidence="3" key="1">
    <citation type="submission" date="2025-08" db="UniProtKB">
        <authorList>
            <consortium name="RefSeq"/>
        </authorList>
    </citation>
    <scope>IDENTIFICATION</scope>
    <source>
        <tissue evidence="3">Muscle</tissue>
    </source>
</reference>
<name>A0A6J3LFT9_9HYME</name>
<feature type="region of interest" description="Disordered" evidence="1">
    <location>
        <begin position="16"/>
        <end position="75"/>
    </location>
</feature>
<keyword evidence="2" id="KW-1185">Reference proteome</keyword>
<feature type="compositionally biased region" description="Polar residues" evidence="1">
    <location>
        <begin position="26"/>
        <end position="42"/>
    </location>
</feature>
<dbReference type="AlphaFoldDB" id="A0A6J3LFT9"/>
<organism evidence="2 3">
    <name type="scientific">Bombus vosnesenskii</name>
    <dbReference type="NCBI Taxonomy" id="207650"/>
    <lineage>
        <taxon>Eukaryota</taxon>
        <taxon>Metazoa</taxon>
        <taxon>Ecdysozoa</taxon>
        <taxon>Arthropoda</taxon>
        <taxon>Hexapoda</taxon>
        <taxon>Insecta</taxon>
        <taxon>Pterygota</taxon>
        <taxon>Neoptera</taxon>
        <taxon>Endopterygota</taxon>
        <taxon>Hymenoptera</taxon>
        <taxon>Apocrita</taxon>
        <taxon>Aculeata</taxon>
        <taxon>Apoidea</taxon>
        <taxon>Anthophila</taxon>
        <taxon>Apidae</taxon>
        <taxon>Bombus</taxon>
        <taxon>Pyrobombus</taxon>
    </lineage>
</organism>
<accession>A0A6J3LFT9</accession>
<sequence>MANIFNLFGEVSELHKDPAMKPLARSKSSLGTNDTPLKNVSRSKPKGLSIRSKSDLNVSTTVQSSTPSKQQELLKPKLTQLDDSCQKPTISYNRMKDVSPKKVSNTKNIKLPESYGESIFKKPLPVKSNIHKSYPEPESLAPYYDMQLEFDDIYTKTIENEFKELCVKKERETVPYEDEGFESDLEQIEIEMPELCKSPEIFDEEWIQFKNPDLPEISDDDDKI</sequence>
<dbReference type="RefSeq" id="XP_033364075.1">
    <property type="nucleotide sequence ID" value="XM_033508184.1"/>
</dbReference>